<gene>
    <name evidence="4" type="ORF">ADN01_14430</name>
</gene>
<accession>A0A0P6XVS3</accession>
<name>A0A0P6XVS3_9CHLR</name>
<keyword evidence="2" id="KW-0732">Signal</keyword>
<dbReference type="InterPro" id="IPR011055">
    <property type="entry name" value="Dup_hybrid_motif"/>
</dbReference>
<dbReference type="PRINTS" id="PR01217">
    <property type="entry name" value="PRICHEXTENSN"/>
</dbReference>
<keyword evidence="5" id="KW-1185">Reference proteome</keyword>
<feature type="signal peptide" evidence="2">
    <location>
        <begin position="1"/>
        <end position="30"/>
    </location>
</feature>
<evidence type="ECO:0000313" key="4">
    <source>
        <dbReference type="EMBL" id="KPL79415.1"/>
    </source>
</evidence>
<dbReference type="Pfam" id="PF01551">
    <property type="entry name" value="Peptidase_M23"/>
    <property type="match status" value="1"/>
</dbReference>
<dbReference type="PANTHER" id="PTHR21666:SF270">
    <property type="entry name" value="MUREIN HYDROLASE ACTIVATOR ENVC"/>
    <property type="match status" value="1"/>
</dbReference>
<protein>
    <recommendedName>
        <fullName evidence="3">M23ase beta-sheet core domain-containing protein</fullName>
    </recommendedName>
</protein>
<proteinExistence type="predicted"/>
<organism evidence="4 5">
    <name type="scientific">Levilinea saccharolytica</name>
    <dbReference type="NCBI Taxonomy" id="229921"/>
    <lineage>
        <taxon>Bacteria</taxon>
        <taxon>Bacillati</taxon>
        <taxon>Chloroflexota</taxon>
        <taxon>Anaerolineae</taxon>
        <taxon>Anaerolineales</taxon>
        <taxon>Anaerolineaceae</taxon>
        <taxon>Levilinea</taxon>
    </lineage>
</organism>
<evidence type="ECO:0000313" key="5">
    <source>
        <dbReference type="Proteomes" id="UP000050501"/>
    </source>
</evidence>
<comment type="caution">
    <text evidence="4">The sequence shown here is derived from an EMBL/GenBank/DDBJ whole genome shotgun (WGS) entry which is preliminary data.</text>
</comment>
<evidence type="ECO:0000256" key="1">
    <source>
        <dbReference type="SAM" id="MobiDB-lite"/>
    </source>
</evidence>
<sequence length="285" mass="30190">MSGPLCTAARILTLGMILAFLAACSSAVPAAAPTPPPTPSPSHTPAPTLTPSPPPTPTPTITPTPAPAVCSPLDTFAIPQLTEIVSNPFNPPDPGLDFPHHGADYSFYRYGSRVGMLGLPVHAALAGQVAGISENRMPFGNMILIETPLNTLPADLVARLLLPTAQPTLPYTSPLTCPPLDPPLSYSPDQRSLYLLYAHLQDPPEVQLGQAVTCGQPINHVGNTGNSINEHLHLEVRVGPSGVRFGSMAHYDASASPQEQATYCTWRISGLFQMIDPQRLFASQN</sequence>
<dbReference type="SUPFAM" id="SSF51261">
    <property type="entry name" value="Duplicated hybrid motif"/>
    <property type="match status" value="1"/>
</dbReference>
<feature type="compositionally biased region" description="Pro residues" evidence="1">
    <location>
        <begin position="32"/>
        <end position="66"/>
    </location>
</feature>
<feature type="chain" id="PRO_5006133244" description="M23ase beta-sheet core domain-containing protein" evidence="2">
    <location>
        <begin position="31"/>
        <end position="285"/>
    </location>
</feature>
<dbReference type="EMBL" id="LGCM01000049">
    <property type="protein sequence ID" value="KPL79415.1"/>
    <property type="molecule type" value="Genomic_DNA"/>
</dbReference>
<evidence type="ECO:0000259" key="3">
    <source>
        <dbReference type="Pfam" id="PF01551"/>
    </source>
</evidence>
<dbReference type="PANTHER" id="PTHR21666">
    <property type="entry name" value="PEPTIDASE-RELATED"/>
    <property type="match status" value="1"/>
</dbReference>
<evidence type="ECO:0000256" key="2">
    <source>
        <dbReference type="SAM" id="SignalP"/>
    </source>
</evidence>
<dbReference type="Gene3D" id="2.70.70.10">
    <property type="entry name" value="Glucose Permease (Domain IIA)"/>
    <property type="match status" value="1"/>
</dbReference>
<dbReference type="STRING" id="229921.ADN01_14430"/>
<dbReference type="InterPro" id="IPR050570">
    <property type="entry name" value="Cell_wall_metabolism_enzyme"/>
</dbReference>
<dbReference type="GO" id="GO:0004222">
    <property type="term" value="F:metalloendopeptidase activity"/>
    <property type="evidence" value="ECO:0007669"/>
    <property type="project" value="TreeGrafter"/>
</dbReference>
<dbReference type="AlphaFoldDB" id="A0A0P6XVS3"/>
<dbReference type="RefSeq" id="WP_152974027.1">
    <property type="nucleotide sequence ID" value="NZ_LGCM01000049.1"/>
</dbReference>
<feature type="domain" description="M23ase beta-sheet core" evidence="3">
    <location>
        <begin position="192"/>
        <end position="239"/>
    </location>
</feature>
<dbReference type="CDD" id="cd12797">
    <property type="entry name" value="M23_peptidase"/>
    <property type="match status" value="1"/>
</dbReference>
<dbReference type="InterPro" id="IPR016047">
    <property type="entry name" value="M23ase_b-sheet_dom"/>
</dbReference>
<dbReference type="Proteomes" id="UP000050501">
    <property type="component" value="Unassembled WGS sequence"/>
</dbReference>
<feature type="region of interest" description="Disordered" evidence="1">
    <location>
        <begin position="30"/>
        <end position="66"/>
    </location>
</feature>
<reference evidence="4 5" key="1">
    <citation type="submission" date="2015-07" db="EMBL/GenBank/DDBJ databases">
        <title>Genome sequence of Levilinea saccharolytica DSM 16555.</title>
        <authorList>
            <person name="Hemp J."/>
            <person name="Ward L.M."/>
            <person name="Pace L.A."/>
            <person name="Fischer W.W."/>
        </authorList>
    </citation>
    <scope>NUCLEOTIDE SEQUENCE [LARGE SCALE GENOMIC DNA]</scope>
    <source>
        <strain evidence="4 5">KIBI-1</strain>
    </source>
</reference>